<comment type="caution">
    <text evidence="8">The sequence shown here is derived from an EMBL/GenBank/DDBJ whole genome shotgun (WGS) entry which is preliminary data.</text>
</comment>
<dbReference type="FunFam" id="1.10.510.10:FF:001722">
    <property type="entry name" value="G-type lectin S-receptor-like serine/threonine-protein kinase B120"/>
    <property type="match status" value="1"/>
</dbReference>
<dbReference type="Pfam" id="PF07714">
    <property type="entry name" value="PK_Tyr_Ser-Thr"/>
    <property type="match status" value="1"/>
</dbReference>
<protein>
    <recommendedName>
        <fullName evidence="7">Protein kinase domain-containing protein</fullName>
    </recommendedName>
</protein>
<dbReference type="InterPro" id="IPR011009">
    <property type="entry name" value="Kinase-like_dom_sf"/>
</dbReference>
<feature type="region of interest" description="Disordered" evidence="6">
    <location>
        <begin position="160"/>
        <end position="192"/>
    </location>
</feature>
<gene>
    <name evidence="8" type="ORF">LLUT_LOCUS21770</name>
</gene>
<evidence type="ECO:0000256" key="1">
    <source>
        <dbReference type="ARBA" id="ARBA00022527"/>
    </source>
</evidence>
<dbReference type="GO" id="GO:0005886">
    <property type="term" value="C:plasma membrane"/>
    <property type="evidence" value="ECO:0007669"/>
    <property type="project" value="TreeGrafter"/>
</dbReference>
<dbReference type="InterPro" id="IPR000719">
    <property type="entry name" value="Prot_kinase_dom"/>
</dbReference>
<evidence type="ECO:0000313" key="8">
    <source>
        <dbReference type="EMBL" id="CAL0320710.1"/>
    </source>
</evidence>
<keyword evidence="9" id="KW-1185">Reference proteome</keyword>
<evidence type="ECO:0000256" key="3">
    <source>
        <dbReference type="ARBA" id="ARBA00022741"/>
    </source>
</evidence>
<organism evidence="8 9">
    <name type="scientific">Lupinus luteus</name>
    <name type="common">European yellow lupine</name>
    <dbReference type="NCBI Taxonomy" id="3873"/>
    <lineage>
        <taxon>Eukaryota</taxon>
        <taxon>Viridiplantae</taxon>
        <taxon>Streptophyta</taxon>
        <taxon>Embryophyta</taxon>
        <taxon>Tracheophyta</taxon>
        <taxon>Spermatophyta</taxon>
        <taxon>Magnoliopsida</taxon>
        <taxon>eudicotyledons</taxon>
        <taxon>Gunneridae</taxon>
        <taxon>Pentapetalae</taxon>
        <taxon>rosids</taxon>
        <taxon>fabids</taxon>
        <taxon>Fabales</taxon>
        <taxon>Fabaceae</taxon>
        <taxon>Papilionoideae</taxon>
        <taxon>50 kb inversion clade</taxon>
        <taxon>genistoids sensu lato</taxon>
        <taxon>core genistoids</taxon>
        <taxon>Genisteae</taxon>
        <taxon>Lupinus</taxon>
    </lineage>
</organism>
<dbReference type="PANTHER" id="PTHR27002">
    <property type="entry name" value="RECEPTOR-LIKE SERINE/THREONINE-PROTEIN KINASE SD1-8"/>
    <property type="match status" value="1"/>
</dbReference>
<evidence type="ECO:0000256" key="5">
    <source>
        <dbReference type="ARBA" id="ARBA00022840"/>
    </source>
</evidence>
<evidence type="ECO:0000313" key="9">
    <source>
        <dbReference type="Proteomes" id="UP001497480"/>
    </source>
</evidence>
<dbReference type="AlphaFoldDB" id="A0AAV1XG30"/>
<name>A0AAV1XG30_LUPLU</name>
<keyword evidence="1" id="KW-0723">Serine/threonine-protein kinase</keyword>
<feature type="domain" description="Protein kinase" evidence="7">
    <location>
        <begin position="1"/>
        <end position="149"/>
    </location>
</feature>
<accession>A0AAV1XG30</accession>
<dbReference type="GO" id="GO:0004674">
    <property type="term" value="F:protein serine/threonine kinase activity"/>
    <property type="evidence" value="ECO:0007669"/>
    <property type="project" value="UniProtKB-KW"/>
</dbReference>
<evidence type="ECO:0000259" key="7">
    <source>
        <dbReference type="PROSITE" id="PS50011"/>
    </source>
</evidence>
<dbReference type="PROSITE" id="PS50011">
    <property type="entry name" value="PROTEIN_KINASE_DOM"/>
    <property type="match status" value="1"/>
</dbReference>
<dbReference type="SUPFAM" id="SSF56112">
    <property type="entry name" value="Protein kinase-like (PK-like)"/>
    <property type="match status" value="1"/>
</dbReference>
<dbReference type="EMBL" id="CAXHTB010000015">
    <property type="protein sequence ID" value="CAL0320710.1"/>
    <property type="molecule type" value="Genomic_DNA"/>
</dbReference>
<evidence type="ECO:0000256" key="6">
    <source>
        <dbReference type="SAM" id="MobiDB-lite"/>
    </source>
</evidence>
<dbReference type="InterPro" id="IPR001245">
    <property type="entry name" value="Ser-Thr/Tyr_kinase_cat_dom"/>
</dbReference>
<keyword evidence="3" id="KW-0547">Nucleotide-binding</keyword>
<keyword evidence="2" id="KW-0808">Transferase</keyword>
<dbReference type="Gene3D" id="1.10.510.10">
    <property type="entry name" value="Transferase(Phosphotransferase) domain 1"/>
    <property type="match status" value="1"/>
</dbReference>
<keyword evidence="5" id="KW-0067">ATP-binding</keyword>
<reference evidence="8 9" key="1">
    <citation type="submission" date="2024-03" db="EMBL/GenBank/DDBJ databases">
        <authorList>
            <person name="Martinez-Hernandez J."/>
        </authorList>
    </citation>
    <scope>NUCLEOTIDE SEQUENCE [LARGE SCALE GENOMIC DNA]</scope>
</reference>
<keyword evidence="4" id="KW-0418">Kinase</keyword>
<feature type="compositionally biased region" description="Polar residues" evidence="6">
    <location>
        <begin position="160"/>
        <end position="185"/>
    </location>
</feature>
<proteinExistence type="predicted"/>
<sequence>MNPKISDFGMARLFVVDQTQGNTNRVVGTYGYMAPEYALHGQFSVKTDVFSFGVLVLEIISGQKNGGIHYREDMEDLLSFVWRNWKNGSTRNIMDPTLKNGSLNEIMRCIHIGLLCVQQNVAERPTMASVVLMLNSNSVALPVPLEPAFFVGTRTGNTYNSRTMSSTESNQSRNISAQESVNEASITEPYPR</sequence>
<dbReference type="Proteomes" id="UP001497480">
    <property type="component" value="Unassembled WGS sequence"/>
</dbReference>
<dbReference type="GO" id="GO:0005524">
    <property type="term" value="F:ATP binding"/>
    <property type="evidence" value="ECO:0007669"/>
    <property type="project" value="UniProtKB-KW"/>
</dbReference>
<dbReference type="PANTHER" id="PTHR27002:SF181">
    <property type="entry name" value="RECEPTOR-LIKE SERINE_THREONINE-PROTEIN KINASE"/>
    <property type="match status" value="1"/>
</dbReference>
<evidence type="ECO:0000256" key="2">
    <source>
        <dbReference type="ARBA" id="ARBA00022679"/>
    </source>
</evidence>
<evidence type="ECO:0000256" key="4">
    <source>
        <dbReference type="ARBA" id="ARBA00022777"/>
    </source>
</evidence>